<dbReference type="InterPro" id="IPR036249">
    <property type="entry name" value="Thioredoxin-like_sf"/>
</dbReference>
<dbReference type="InterPro" id="IPR002109">
    <property type="entry name" value="Glutaredoxin"/>
</dbReference>
<dbReference type="RefSeq" id="WP_161761347.1">
    <property type="nucleotide sequence ID" value="NZ_JAAATX020000003.1"/>
</dbReference>
<gene>
    <name evidence="2" type="ORF">GU927_005535</name>
</gene>
<accession>A0ABS6J245</accession>
<dbReference type="Pfam" id="PF00462">
    <property type="entry name" value="Glutaredoxin"/>
    <property type="match status" value="1"/>
</dbReference>
<evidence type="ECO:0000259" key="1">
    <source>
        <dbReference type="Pfam" id="PF00462"/>
    </source>
</evidence>
<organism evidence="2 3">
    <name type="scientific">Paragemmobacter amnigenus</name>
    <dbReference type="NCBI Taxonomy" id="2852097"/>
    <lineage>
        <taxon>Bacteria</taxon>
        <taxon>Pseudomonadati</taxon>
        <taxon>Pseudomonadota</taxon>
        <taxon>Alphaproteobacteria</taxon>
        <taxon>Rhodobacterales</taxon>
        <taxon>Paracoccaceae</taxon>
        <taxon>Paragemmobacter</taxon>
    </lineage>
</organism>
<reference evidence="2 3" key="1">
    <citation type="submission" date="2021-06" db="EMBL/GenBank/DDBJ databases">
        <title>Rhodobacteraceae bacterium strain HSP-20.</title>
        <authorList>
            <person name="Chen W.-M."/>
        </authorList>
    </citation>
    <scope>NUCLEOTIDE SEQUENCE [LARGE SCALE GENOMIC DNA]</scope>
    <source>
        <strain evidence="2 3">HSP-20</strain>
    </source>
</reference>
<dbReference type="Gene3D" id="3.40.30.10">
    <property type="entry name" value="Glutaredoxin"/>
    <property type="match status" value="1"/>
</dbReference>
<evidence type="ECO:0000313" key="2">
    <source>
        <dbReference type="EMBL" id="MBU9697306.1"/>
    </source>
</evidence>
<protein>
    <recommendedName>
        <fullName evidence="1">Glutaredoxin domain-containing protein</fullName>
    </recommendedName>
</protein>
<comment type="caution">
    <text evidence="2">The sequence shown here is derived from an EMBL/GenBank/DDBJ whole genome shotgun (WGS) entry which is preliminary data.</text>
</comment>
<sequence>MQAKVEDAMRVELYRTRSCTDGQRVAQWLWQQGVAHGDRDLSDPEVSAALRQRVRIGISPVVLVDGRAVWGTAEEQIRRLKRLGIG</sequence>
<name>A0ABS6J245_9RHOB</name>
<dbReference type="PROSITE" id="PS51354">
    <property type="entry name" value="GLUTAREDOXIN_2"/>
    <property type="match status" value="1"/>
</dbReference>
<proteinExistence type="predicted"/>
<keyword evidence="3" id="KW-1185">Reference proteome</keyword>
<feature type="domain" description="Glutaredoxin" evidence="1">
    <location>
        <begin position="11"/>
        <end position="68"/>
    </location>
</feature>
<evidence type="ECO:0000313" key="3">
    <source>
        <dbReference type="Proteomes" id="UP000731907"/>
    </source>
</evidence>
<dbReference type="EMBL" id="JAAATX020000003">
    <property type="protein sequence ID" value="MBU9697306.1"/>
    <property type="molecule type" value="Genomic_DNA"/>
</dbReference>
<dbReference type="Proteomes" id="UP000731907">
    <property type="component" value="Unassembled WGS sequence"/>
</dbReference>
<dbReference type="SUPFAM" id="SSF52833">
    <property type="entry name" value="Thioredoxin-like"/>
    <property type="match status" value="1"/>
</dbReference>